<feature type="transmembrane region" description="Helical" evidence="8">
    <location>
        <begin position="633"/>
        <end position="650"/>
    </location>
</feature>
<dbReference type="PANTHER" id="PTHR43373:SF1">
    <property type="entry name" value="NA(+)_H(+) ANTIPORTER SUBUNIT A"/>
    <property type="match status" value="1"/>
</dbReference>
<dbReference type="Pfam" id="PF20501">
    <property type="entry name" value="MbhE"/>
    <property type="match status" value="1"/>
</dbReference>
<dbReference type="InterPro" id="IPR025383">
    <property type="entry name" value="MrpA_C/MbhD"/>
</dbReference>
<feature type="transmembrane region" description="Helical" evidence="8">
    <location>
        <begin position="111"/>
        <end position="127"/>
    </location>
</feature>
<feature type="transmembrane region" description="Helical" evidence="8">
    <location>
        <begin position="656"/>
        <end position="674"/>
    </location>
</feature>
<evidence type="ECO:0000256" key="2">
    <source>
        <dbReference type="ARBA" id="ARBA00022448"/>
    </source>
</evidence>
<dbReference type="Pfam" id="PF13244">
    <property type="entry name" value="MbhD"/>
    <property type="match status" value="1"/>
</dbReference>
<reference evidence="12 13" key="1">
    <citation type="submission" date="2015-09" db="EMBL/GenBank/DDBJ databases">
        <title>Sorangium comparison.</title>
        <authorList>
            <person name="Zaburannyi N."/>
            <person name="Bunk B."/>
            <person name="Overmann J."/>
            <person name="Mueller R."/>
        </authorList>
    </citation>
    <scope>NUCLEOTIDE SEQUENCE [LARGE SCALE GENOMIC DNA]</scope>
    <source>
        <strain evidence="12 13">So ceGT47</strain>
    </source>
</reference>
<keyword evidence="3" id="KW-1003">Cell membrane</keyword>
<dbReference type="PANTHER" id="PTHR43373">
    <property type="entry name" value="NA(+)/H(+) ANTIPORTER SUBUNIT"/>
    <property type="match status" value="1"/>
</dbReference>
<feature type="domain" description="MrpA C-terminal/MbhD" evidence="10">
    <location>
        <begin position="614"/>
        <end position="678"/>
    </location>
</feature>
<evidence type="ECO:0000259" key="9">
    <source>
        <dbReference type="Pfam" id="PF00361"/>
    </source>
</evidence>
<feature type="transmembrane region" description="Helical" evidence="8">
    <location>
        <begin position="506"/>
        <end position="525"/>
    </location>
</feature>
<evidence type="ECO:0000259" key="10">
    <source>
        <dbReference type="Pfam" id="PF13244"/>
    </source>
</evidence>
<dbReference type="PRINTS" id="PR01434">
    <property type="entry name" value="NADHDHGNASE5"/>
</dbReference>
<dbReference type="Gene3D" id="1.20.120.1200">
    <property type="entry name" value="NADH-ubiquinone/plastoquinone oxidoreductase chain 6, subunit NuoJ"/>
    <property type="match status" value="1"/>
</dbReference>
<dbReference type="InterPro" id="IPR046806">
    <property type="entry name" value="MrpA_C/MbhE"/>
</dbReference>
<keyword evidence="6 8" id="KW-0472">Membrane</keyword>
<feature type="transmembrane region" description="Helical" evidence="8">
    <location>
        <begin position="694"/>
        <end position="712"/>
    </location>
</feature>
<evidence type="ECO:0000313" key="12">
    <source>
        <dbReference type="EMBL" id="AUX25762.1"/>
    </source>
</evidence>
<evidence type="ECO:0000256" key="8">
    <source>
        <dbReference type="SAM" id="Phobius"/>
    </source>
</evidence>
<feature type="transmembrane region" description="Helical" evidence="8">
    <location>
        <begin position="165"/>
        <end position="188"/>
    </location>
</feature>
<evidence type="ECO:0000256" key="1">
    <source>
        <dbReference type="ARBA" id="ARBA00004651"/>
    </source>
</evidence>
<feature type="transmembrane region" description="Helical" evidence="8">
    <location>
        <begin position="754"/>
        <end position="771"/>
    </location>
</feature>
<sequence length="780" mass="79569">MGVLSIRVLPWIPLLPLALAAAVLPLPARWAGRVALLAPASVLFLGLPLWPAAAAGGSARLSMPWLPALGINADLRLDHLGAFFVLLIGGIGLAVAQYARHYLKDRGSGRFWAAMLAFMGSMLGLVLSDSLVLLFVFWELTTVTSALLIGMDFEQAGARRGAVQALLVTSGGGLALLAGAILLGQLAGTTTLSALEPRGAELVRDPAHALPLALLLVGAFTKSAQFPFHFWLPGAMAAPAPVSAYLHSATLVQGGVLLLARLSPIFGASPLWLPALTAVGLTTFVVAGLQAARAWDLKQLLAYSTAAYLGLLTALYGLHARTGPHGELVAIASHALYKSALFLLVGWLEKATGTRDLGLLRRERWCRAEPVGCALIGVGALALAGAPLVLSFLAKEIFYEAVLAAGPGLAGPLRAAALALALAGSALAVTYALALLAGVLGGEAAPPRGRGAPRRAISGWLLVTPALLLLPQVVGGVAPGLVSAALAPRAARPPAGGVALWHEVDARLALGLAGYALGAAGHLAWRRRAAPPGPLPAEGGARDPVAALVARALAGARWVSRAVQAGGHPRYVAVTLLVATAAAFVPLVHGARGLAAGGAAALLPSPRVSWLPVAMIVAGALLTLRVRRRVTKVLMMAIAGYGTAVLYVLFRAPDLALTQILVETASLLLLLLAFRRLPPLGEDSRPRARRLAHAAVALASAAGASALAWAAGVHAARDPAGAAQVALSLPEAGGRNVVNVILVDFRGADTLGEIAVLALAALGAVALLWAGRGASPGEAP</sequence>
<dbReference type="Proteomes" id="UP000295781">
    <property type="component" value="Chromosome"/>
</dbReference>
<evidence type="ECO:0000256" key="3">
    <source>
        <dbReference type="ARBA" id="ARBA00022475"/>
    </source>
</evidence>
<dbReference type="GO" id="GO:0005886">
    <property type="term" value="C:plasma membrane"/>
    <property type="evidence" value="ECO:0007669"/>
    <property type="project" value="UniProtKB-SubCell"/>
</dbReference>
<organism evidence="12 13">
    <name type="scientific">Sorangium cellulosum</name>
    <name type="common">Polyangium cellulosum</name>
    <dbReference type="NCBI Taxonomy" id="56"/>
    <lineage>
        <taxon>Bacteria</taxon>
        <taxon>Pseudomonadati</taxon>
        <taxon>Myxococcota</taxon>
        <taxon>Polyangia</taxon>
        <taxon>Polyangiales</taxon>
        <taxon>Polyangiaceae</taxon>
        <taxon>Sorangium</taxon>
    </lineage>
</organism>
<feature type="transmembrane region" description="Helical" evidence="8">
    <location>
        <begin position="331"/>
        <end position="349"/>
    </location>
</feature>
<feature type="domain" description="MrpA C-terminal/MbhE" evidence="11">
    <location>
        <begin position="689"/>
        <end position="772"/>
    </location>
</feature>
<protein>
    <submittedName>
        <fullName evidence="12">Quinone dependent NADH dehydrogenase</fullName>
    </submittedName>
</protein>
<name>A0A4V0NED2_SORCE</name>
<comment type="subcellular location">
    <subcellularLocation>
        <location evidence="1">Cell membrane</location>
        <topology evidence="1">Multi-pass membrane protein</topology>
    </subcellularLocation>
    <subcellularLocation>
        <location evidence="7">Membrane</location>
        <topology evidence="7">Multi-pass membrane protein</topology>
    </subcellularLocation>
</comment>
<feature type="transmembrane region" description="Helical" evidence="8">
    <location>
        <begin position="301"/>
        <end position="319"/>
    </location>
</feature>
<dbReference type="InterPro" id="IPR042106">
    <property type="entry name" value="Nuo/plastoQ_OxRdtase_6_NuoJ"/>
</dbReference>
<evidence type="ECO:0000259" key="11">
    <source>
        <dbReference type="Pfam" id="PF20501"/>
    </source>
</evidence>
<feature type="transmembrane region" description="Helical" evidence="8">
    <location>
        <begin position="571"/>
        <end position="588"/>
    </location>
</feature>
<keyword evidence="4 7" id="KW-0812">Transmembrane</keyword>
<dbReference type="InterPro" id="IPR001750">
    <property type="entry name" value="ND/Mrp_TM"/>
</dbReference>
<feature type="transmembrane region" description="Helical" evidence="8">
    <location>
        <begin position="6"/>
        <end position="24"/>
    </location>
</feature>
<evidence type="ECO:0000313" key="13">
    <source>
        <dbReference type="Proteomes" id="UP000295781"/>
    </source>
</evidence>
<feature type="transmembrane region" description="Helical" evidence="8">
    <location>
        <begin position="271"/>
        <end position="289"/>
    </location>
</feature>
<evidence type="ECO:0000256" key="5">
    <source>
        <dbReference type="ARBA" id="ARBA00022989"/>
    </source>
</evidence>
<dbReference type="AlphaFoldDB" id="A0A4V0NED2"/>
<dbReference type="Pfam" id="PF00361">
    <property type="entry name" value="Proton_antipo_M"/>
    <property type="match status" value="1"/>
</dbReference>
<feature type="domain" description="NADH:quinone oxidoreductase/Mrp antiporter transmembrane" evidence="9">
    <location>
        <begin position="128"/>
        <end position="406"/>
    </location>
</feature>
<evidence type="ECO:0000256" key="7">
    <source>
        <dbReference type="RuleBase" id="RU000320"/>
    </source>
</evidence>
<feature type="transmembrane region" description="Helical" evidence="8">
    <location>
        <begin position="79"/>
        <end position="99"/>
    </location>
</feature>
<accession>A0A4V0NED2</accession>
<evidence type="ECO:0000256" key="6">
    <source>
        <dbReference type="ARBA" id="ARBA00023136"/>
    </source>
</evidence>
<feature type="transmembrane region" description="Helical" evidence="8">
    <location>
        <begin position="608"/>
        <end position="626"/>
    </location>
</feature>
<keyword evidence="2" id="KW-0813">Transport</keyword>
<dbReference type="EMBL" id="CP012670">
    <property type="protein sequence ID" value="AUX25762.1"/>
    <property type="molecule type" value="Genomic_DNA"/>
</dbReference>
<feature type="transmembrane region" description="Helical" evidence="8">
    <location>
        <begin position="36"/>
        <end position="59"/>
    </location>
</feature>
<gene>
    <name evidence="12" type="ORF">SOCEGT47_063130</name>
</gene>
<feature type="transmembrane region" description="Helical" evidence="8">
    <location>
        <begin position="460"/>
        <end position="486"/>
    </location>
</feature>
<keyword evidence="5 8" id="KW-1133">Transmembrane helix</keyword>
<evidence type="ECO:0000256" key="4">
    <source>
        <dbReference type="ARBA" id="ARBA00022692"/>
    </source>
</evidence>
<proteinExistence type="predicted"/>
<feature type="transmembrane region" description="Helical" evidence="8">
    <location>
        <begin position="413"/>
        <end position="440"/>
    </location>
</feature>
<dbReference type="InterPro" id="IPR050616">
    <property type="entry name" value="CPA3_Na-H_Antiporter_A"/>
</dbReference>
<feature type="transmembrane region" description="Helical" evidence="8">
    <location>
        <begin position="370"/>
        <end position="393"/>
    </location>
</feature>